<evidence type="ECO:0000313" key="3">
    <source>
        <dbReference type="Proteomes" id="UP001596513"/>
    </source>
</evidence>
<comment type="caution">
    <text evidence="2">The sequence shown here is derived from an EMBL/GenBank/DDBJ whole genome shotgun (WGS) entry which is preliminary data.</text>
</comment>
<organism evidence="2 3">
    <name type="scientific">Hymenobacter humi</name>
    <dbReference type="NCBI Taxonomy" id="1411620"/>
    <lineage>
        <taxon>Bacteria</taxon>
        <taxon>Pseudomonadati</taxon>
        <taxon>Bacteroidota</taxon>
        <taxon>Cytophagia</taxon>
        <taxon>Cytophagales</taxon>
        <taxon>Hymenobacteraceae</taxon>
        <taxon>Hymenobacter</taxon>
    </lineage>
</organism>
<keyword evidence="3" id="KW-1185">Reference proteome</keyword>
<dbReference type="Proteomes" id="UP001596513">
    <property type="component" value="Unassembled WGS sequence"/>
</dbReference>
<feature type="domain" description="DUF4268" evidence="1">
    <location>
        <begin position="4"/>
        <end position="34"/>
    </location>
</feature>
<protein>
    <recommendedName>
        <fullName evidence="1">DUF4268 domain-containing protein</fullName>
    </recommendedName>
</protein>
<evidence type="ECO:0000259" key="1">
    <source>
        <dbReference type="Pfam" id="PF14088"/>
    </source>
</evidence>
<dbReference type="Pfam" id="PF14088">
    <property type="entry name" value="DUF4268"/>
    <property type="match status" value="1"/>
</dbReference>
<evidence type="ECO:0000313" key="2">
    <source>
        <dbReference type="EMBL" id="MFC7667142.1"/>
    </source>
</evidence>
<proteinExistence type="predicted"/>
<gene>
    <name evidence="2" type="ORF">ACFQT0_06705</name>
</gene>
<dbReference type="InterPro" id="IPR025364">
    <property type="entry name" value="DUF4268"/>
</dbReference>
<dbReference type="EMBL" id="JBHTEK010000001">
    <property type="protein sequence ID" value="MFC7667142.1"/>
    <property type="molecule type" value="Genomic_DNA"/>
</dbReference>
<sequence length="43" mass="4993">MSLSPVNLFSRDDWPALISFFKPRIIALDAFWADAQYTFEALK</sequence>
<accession>A0ABW2U1E5</accession>
<dbReference type="RefSeq" id="WP_380201433.1">
    <property type="nucleotide sequence ID" value="NZ_JBHTEK010000001.1"/>
</dbReference>
<name>A0ABW2U1E5_9BACT</name>
<reference evidence="3" key="1">
    <citation type="journal article" date="2019" name="Int. J. Syst. Evol. Microbiol.">
        <title>The Global Catalogue of Microorganisms (GCM) 10K type strain sequencing project: providing services to taxonomists for standard genome sequencing and annotation.</title>
        <authorList>
            <consortium name="The Broad Institute Genomics Platform"/>
            <consortium name="The Broad Institute Genome Sequencing Center for Infectious Disease"/>
            <person name="Wu L."/>
            <person name="Ma J."/>
        </authorList>
    </citation>
    <scope>NUCLEOTIDE SEQUENCE [LARGE SCALE GENOMIC DNA]</scope>
    <source>
        <strain evidence="3">JCM 19635</strain>
    </source>
</reference>